<comment type="caution">
    <text evidence="1">The sequence shown here is derived from an EMBL/GenBank/DDBJ whole genome shotgun (WGS) entry which is preliminary data.</text>
</comment>
<proteinExistence type="predicted"/>
<gene>
    <name evidence="1" type="ORF">AAE3_LOCUS8265</name>
</gene>
<organism evidence="1 2">
    <name type="scientific">Cyclocybe aegerita</name>
    <name type="common">Black poplar mushroom</name>
    <name type="synonym">Agrocybe aegerita</name>
    <dbReference type="NCBI Taxonomy" id="1973307"/>
    <lineage>
        <taxon>Eukaryota</taxon>
        <taxon>Fungi</taxon>
        <taxon>Dikarya</taxon>
        <taxon>Basidiomycota</taxon>
        <taxon>Agaricomycotina</taxon>
        <taxon>Agaricomycetes</taxon>
        <taxon>Agaricomycetidae</taxon>
        <taxon>Agaricales</taxon>
        <taxon>Agaricineae</taxon>
        <taxon>Bolbitiaceae</taxon>
        <taxon>Cyclocybe</taxon>
    </lineage>
</organism>
<protein>
    <submittedName>
        <fullName evidence="1">Uncharacterized protein</fullName>
    </submittedName>
</protein>
<keyword evidence="2" id="KW-1185">Reference proteome</keyword>
<dbReference type="OrthoDB" id="2564234at2759"/>
<sequence>MSRYSQSTYTYTRQAGETMSLTFNGTFIGIYGAKRPGYGLYQIELDGRKYPVSSAYSDVPLFNQTLFSADSLRYGLHTIKLVNAGNTTLDVDSVAFEGKTGRDDEELIPVTTQDNELPFSFLPASAWRPSPRPGAFSCSSAMVTSDPSARAEFKFRGICQTSSHLKSL</sequence>
<evidence type="ECO:0000313" key="2">
    <source>
        <dbReference type="Proteomes" id="UP000467700"/>
    </source>
</evidence>
<dbReference type="EMBL" id="CACVBS010000052">
    <property type="protein sequence ID" value="CAA7266094.1"/>
    <property type="molecule type" value="Genomic_DNA"/>
</dbReference>
<reference evidence="1 2" key="1">
    <citation type="submission" date="2020-01" db="EMBL/GenBank/DDBJ databases">
        <authorList>
            <person name="Gupta K D."/>
        </authorList>
    </citation>
    <scope>NUCLEOTIDE SEQUENCE [LARGE SCALE GENOMIC DNA]</scope>
</reference>
<dbReference type="AlphaFoldDB" id="A0A8S0VXF8"/>
<dbReference type="Proteomes" id="UP000467700">
    <property type="component" value="Unassembled WGS sequence"/>
</dbReference>
<accession>A0A8S0VXF8</accession>
<dbReference type="Gene3D" id="2.60.120.260">
    <property type="entry name" value="Galactose-binding domain-like"/>
    <property type="match status" value="1"/>
</dbReference>
<evidence type="ECO:0000313" key="1">
    <source>
        <dbReference type="EMBL" id="CAA7266094.1"/>
    </source>
</evidence>
<name>A0A8S0VXF8_CYCAE</name>